<organism evidence="2 3">
    <name type="scientific">Escherichia coli</name>
    <dbReference type="NCBI Taxonomy" id="562"/>
    <lineage>
        <taxon>Bacteria</taxon>
        <taxon>Pseudomonadati</taxon>
        <taxon>Pseudomonadota</taxon>
        <taxon>Gammaproteobacteria</taxon>
        <taxon>Enterobacterales</taxon>
        <taxon>Enterobacteriaceae</taxon>
        <taxon>Escherichia</taxon>
    </lineage>
</organism>
<reference evidence="2 3" key="1">
    <citation type="journal article" date="2017" name="Front. Cell. Infect. Microbiol.">
        <title>Chaperone-usher pili loci of human colonization factor-negative enterotoxigenic Escherichia coli.</title>
        <authorList>
            <person name="Del Canto F."/>
            <person name="Vidal R."/>
            <person name="Stine O.C."/>
            <person name="Pop M."/>
        </authorList>
    </citation>
    <scope>NUCLEOTIDE SEQUENCE [LARGE SCALE GENOMIC DNA]</scope>
    <source>
        <strain evidence="2 3">700324</strain>
    </source>
</reference>
<proteinExistence type="predicted"/>
<protein>
    <submittedName>
        <fullName evidence="2">Replication protein</fullName>
    </submittedName>
</protein>
<dbReference type="AlphaFoldDB" id="A0A854BX49"/>
<feature type="compositionally biased region" description="Polar residues" evidence="1">
    <location>
        <begin position="36"/>
        <end position="45"/>
    </location>
</feature>
<dbReference type="EMBL" id="LRKC01000165">
    <property type="protein sequence ID" value="OKV05620.1"/>
    <property type="molecule type" value="Genomic_DNA"/>
</dbReference>
<gene>
    <name evidence="2" type="ORF">AWP47_25110</name>
</gene>
<evidence type="ECO:0000313" key="2">
    <source>
        <dbReference type="EMBL" id="OKV05620.1"/>
    </source>
</evidence>
<comment type="caution">
    <text evidence="2">The sequence shown here is derived from an EMBL/GenBank/DDBJ whole genome shotgun (WGS) entry which is preliminary data.</text>
</comment>
<evidence type="ECO:0000256" key="1">
    <source>
        <dbReference type="SAM" id="MobiDB-lite"/>
    </source>
</evidence>
<accession>A0A854BX49</accession>
<name>A0A854BX49_ECOLX</name>
<sequence length="45" mass="5042">MHLPPQAAGPNRSHFSYNTRTQPPEKPLSCAELKPQSPSLITEKR</sequence>
<feature type="region of interest" description="Disordered" evidence="1">
    <location>
        <begin position="1"/>
        <end position="45"/>
    </location>
</feature>
<dbReference type="Proteomes" id="UP000185794">
    <property type="component" value="Unassembled WGS sequence"/>
</dbReference>
<feature type="compositionally biased region" description="Polar residues" evidence="1">
    <location>
        <begin position="13"/>
        <end position="22"/>
    </location>
</feature>
<evidence type="ECO:0000313" key="3">
    <source>
        <dbReference type="Proteomes" id="UP000185794"/>
    </source>
</evidence>
<feature type="non-terminal residue" evidence="2">
    <location>
        <position position="45"/>
    </location>
</feature>